<feature type="transmembrane region" description="Helical" evidence="1">
    <location>
        <begin position="14"/>
        <end position="35"/>
    </location>
</feature>
<name>A0A381T900_9ZZZZ</name>
<keyword evidence="1" id="KW-1133">Transmembrane helix</keyword>
<reference evidence="3" key="1">
    <citation type="submission" date="2018-05" db="EMBL/GenBank/DDBJ databases">
        <authorList>
            <person name="Lanie J.A."/>
            <person name="Ng W.-L."/>
            <person name="Kazmierczak K.M."/>
            <person name="Andrzejewski T.M."/>
            <person name="Davidsen T.M."/>
            <person name="Wayne K.J."/>
            <person name="Tettelin H."/>
            <person name="Glass J.I."/>
            <person name="Rusch D."/>
            <person name="Podicherti R."/>
            <person name="Tsui H.-C.T."/>
            <person name="Winkler M.E."/>
        </authorList>
    </citation>
    <scope>NUCLEOTIDE SEQUENCE</scope>
</reference>
<evidence type="ECO:0000259" key="2">
    <source>
        <dbReference type="Pfam" id="PF20382"/>
    </source>
</evidence>
<dbReference type="InterPro" id="IPR046499">
    <property type="entry name" value="DUF6677"/>
</dbReference>
<sequence>MVGESRSPVTTEGFGRPLTAVVLAWAIPGSGHLWLGRRQRGLVFLVAIPLMFMSGLWLDGALAPFDAAQPLALMAAFADLGNGLPYVIVRVGGFGEGRVVAATFEYGNTFLIVSGLLNMLVCLDAYDVALGRK</sequence>
<evidence type="ECO:0000256" key="1">
    <source>
        <dbReference type="SAM" id="Phobius"/>
    </source>
</evidence>
<protein>
    <recommendedName>
        <fullName evidence="2">DUF6677 domain-containing protein</fullName>
    </recommendedName>
</protein>
<dbReference type="EMBL" id="UINC01004214">
    <property type="protein sequence ID" value="SVA12656.1"/>
    <property type="molecule type" value="Genomic_DNA"/>
</dbReference>
<feature type="transmembrane region" description="Helical" evidence="1">
    <location>
        <begin position="42"/>
        <end position="65"/>
    </location>
</feature>
<evidence type="ECO:0000313" key="3">
    <source>
        <dbReference type="EMBL" id="SVA12656.1"/>
    </source>
</evidence>
<proteinExistence type="predicted"/>
<organism evidence="3">
    <name type="scientific">marine metagenome</name>
    <dbReference type="NCBI Taxonomy" id="408172"/>
    <lineage>
        <taxon>unclassified sequences</taxon>
        <taxon>metagenomes</taxon>
        <taxon>ecological metagenomes</taxon>
    </lineage>
</organism>
<keyword evidence="1" id="KW-0472">Membrane</keyword>
<keyword evidence="1" id="KW-0812">Transmembrane</keyword>
<dbReference type="Pfam" id="PF20382">
    <property type="entry name" value="DUF6677"/>
    <property type="match status" value="1"/>
</dbReference>
<gene>
    <name evidence="3" type="ORF">METZ01_LOCUS65510</name>
</gene>
<accession>A0A381T900</accession>
<dbReference type="AlphaFoldDB" id="A0A381T900"/>
<feature type="domain" description="DUF6677" evidence="2">
    <location>
        <begin position="20"/>
        <end position="132"/>
    </location>
</feature>
<feature type="transmembrane region" description="Helical" evidence="1">
    <location>
        <begin position="110"/>
        <end position="130"/>
    </location>
</feature>